<dbReference type="AlphaFoldDB" id="A0A183EJU5"/>
<keyword evidence="2" id="KW-1185">Reference proteome</keyword>
<accession>A0A183EJU5</accession>
<reference evidence="1 2" key="2">
    <citation type="submission" date="2018-11" db="EMBL/GenBank/DDBJ databases">
        <authorList>
            <consortium name="Pathogen Informatics"/>
        </authorList>
    </citation>
    <scope>NUCLEOTIDE SEQUENCE [LARGE SCALE GENOMIC DNA]</scope>
</reference>
<evidence type="ECO:0000313" key="1">
    <source>
        <dbReference type="EMBL" id="VDN37832.1"/>
    </source>
</evidence>
<dbReference type="Proteomes" id="UP000271098">
    <property type="component" value="Unassembled WGS sequence"/>
</dbReference>
<sequence length="149" mass="17003">MNDQGIIYFIPHHEVVMPQKITIKLRTAFDASAKSGNDRSLSDVHYRGPIILSELIGIALWFRMLGAATICNIEKTFLRLELKEEDRNGTCVLWACNFTSPISTQNIIIYRFSRVPFEVVSHHFCSWQCCIKANRRLNDKAGIMELVSG</sequence>
<dbReference type="WBParaSite" id="GPUH_0002126101-mRNA-1">
    <property type="protein sequence ID" value="GPUH_0002126101-mRNA-1"/>
    <property type="gene ID" value="GPUH_0002126101"/>
</dbReference>
<gene>
    <name evidence="1" type="ORF">GPUH_LOCUS21237</name>
</gene>
<protein>
    <submittedName>
        <fullName evidence="3">Reverse transcriptase</fullName>
    </submittedName>
</protein>
<dbReference type="OrthoDB" id="5920525at2759"/>
<proteinExistence type="predicted"/>
<dbReference type="EMBL" id="UYRT01092133">
    <property type="protein sequence ID" value="VDN37832.1"/>
    <property type="molecule type" value="Genomic_DNA"/>
</dbReference>
<dbReference type="PANTHER" id="PTHR47331:SF5">
    <property type="entry name" value="RIBONUCLEASE H"/>
    <property type="match status" value="1"/>
</dbReference>
<dbReference type="PANTHER" id="PTHR47331">
    <property type="entry name" value="PHD-TYPE DOMAIN-CONTAINING PROTEIN"/>
    <property type="match status" value="1"/>
</dbReference>
<name>A0A183EJU5_9BILA</name>
<evidence type="ECO:0000313" key="2">
    <source>
        <dbReference type="Proteomes" id="UP000271098"/>
    </source>
</evidence>
<reference evidence="3" key="1">
    <citation type="submission" date="2016-06" db="UniProtKB">
        <authorList>
            <consortium name="WormBaseParasite"/>
        </authorList>
    </citation>
    <scope>IDENTIFICATION</scope>
</reference>
<organism evidence="3">
    <name type="scientific">Gongylonema pulchrum</name>
    <dbReference type="NCBI Taxonomy" id="637853"/>
    <lineage>
        <taxon>Eukaryota</taxon>
        <taxon>Metazoa</taxon>
        <taxon>Ecdysozoa</taxon>
        <taxon>Nematoda</taxon>
        <taxon>Chromadorea</taxon>
        <taxon>Rhabditida</taxon>
        <taxon>Spirurina</taxon>
        <taxon>Spiruromorpha</taxon>
        <taxon>Spiruroidea</taxon>
        <taxon>Gongylonematidae</taxon>
        <taxon>Gongylonema</taxon>
    </lineage>
</organism>
<evidence type="ECO:0000313" key="3">
    <source>
        <dbReference type="WBParaSite" id="GPUH_0002126101-mRNA-1"/>
    </source>
</evidence>